<dbReference type="EMBL" id="CAMGYJ010000002">
    <property type="protein sequence ID" value="CAI0376957.1"/>
    <property type="molecule type" value="Genomic_DNA"/>
</dbReference>
<reference evidence="2" key="1">
    <citation type="submission" date="2022-08" db="EMBL/GenBank/DDBJ databases">
        <authorList>
            <person name="Gutierrez-Valencia J."/>
        </authorList>
    </citation>
    <scope>NUCLEOTIDE SEQUENCE</scope>
</reference>
<keyword evidence="3" id="KW-1185">Reference proteome</keyword>
<dbReference type="AlphaFoldDB" id="A0AAV0GWD9"/>
<sequence>MLNSSMRIRSTILILNVIFMLTIGTMDGIVEANHKVDRIFPVFVKRTVVITNTLKVQLKVHCSNGLHWYDIYDDTINYNDPSTNRWLIKAFGPCMWDKYTSLYDICDYWQK</sequence>
<evidence type="ECO:0000313" key="2">
    <source>
        <dbReference type="EMBL" id="CAI0376957.1"/>
    </source>
</evidence>
<accession>A0AAV0GWD9</accession>
<feature type="chain" id="PRO_5043437810" description="S-protein homolog" evidence="1">
    <location>
        <begin position="33"/>
        <end position="111"/>
    </location>
</feature>
<protein>
    <recommendedName>
        <fullName evidence="4">S-protein homolog</fullName>
    </recommendedName>
</protein>
<organism evidence="2 3">
    <name type="scientific">Linum tenue</name>
    <dbReference type="NCBI Taxonomy" id="586396"/>
    <lineage>
        <taxon>Eukaryota</taxon>
        <taxon>Viridiplantae</taxon>
        <taxon>Streptophyta</taxon>
        <taxon>Embryophyta</taxon>
        <taxon>Tracheophyta</taxon>
        <taxon>Spermatophyta</taxon>
        <taxon>Magnoliopsida</taxon>
        <taxon>eudicotyledons</taxon>
        <taxon>Gunneridae</taxon>
        <taxon>Pentapetalae</taxon>
        <taxon>rosids</taxon>
        <taxon>fabids</taxon>
        <taxon>Malpighiales</taxon>
        <taxon>Linaceae</taxon>
        <taxon>Linum</taxon>
    </lineage>
</organism>
<evidence type="ECO:0000313" key="3">
    <source>
        <dbReference type="Proteomes" id="UP001154282"/>
    </source>
</evidence>
<evidence type="ECO:0008006" key="4">
    <source>
        <dbReference type="Google" id="ProtNLM"/>
    </source>
</evidence>
<proteinExistence type="predicted"/>
<dbReference type="Proteomes" id="UP001154282">
    <property type="component" value="Unassembled WGS sequence"/>
</dbReference>
<keyword evidence="1" id="KW-0732">Signal</keyword>
<gene>
    <name evidence="2" type="ORF">LITE_LOCUS1251</name>
</gene>
<name>A0AAV0GWD9_9ROSI</name>
<comment type="caution">
    <text evidence="2">The sequence shown here is derived from an EMBL/GenBank/DDBJ whole genome shotgun (WGS) entry which is preliminary data.</text>
</comment>
<evidence type="ECO:0000256" key="1">
    <source>
        <dbReference type="SAM" id="SignalP"/>
    </source>
</evidence>
<feature type="signal peptide" evidence="1">
    <location>
        <begin position="1"/>
        <end position="32"/>
    </location>
</feature>